<dbReference type="InterPro" id="IPR023213">
    <property type="entry name" value="CAT-like_dom_sf"/>
</dbReference>
<dbReference type="PANTHER" id="PTHR34375">
    <property type="entry name" value="GATA ZINC FINGER PROTEIN-RELATED"/>
    <property type="match status" value="1"/>
</dbReference>
<dbReference type="InterPro" id="IPR010828">
    <property type="entry name" value="Atf2/Sli1-like"/>
</dbReference>
<organism evidence="1 2">
    <name type="scientific">Phoenix dactylifera</name>
    <name type="common">Date palm</name>
    <dbReference type="NCBI Taxonomy" id="42345"/>
    <lineage>
        <taxon>Eukaryota</taxon>
        <taxon>Viridiplantae</taxon>
        <taxon>Streptophyta</taxon>
        <taxon>Embryophyta</taxon>
        <taxon>Tracheophyta</taxon>
        <taxon>Spermatophyta</taxon>
        <taxon>Magnoliopsida</taxon>
        <taxon>Liliopsida</taxon>
        <taxon>Arecaceae</taxon>
        <taxon>Coryphoideae</taxon>
        <taxon>Phoeniceae</taxon>
        <taxon>Phoenix</taxon>
    </lineage>
</organism>
<evidence type="ECO:0000313" key="2">
    <source>
        <dbReference type="RefSeq" id="XP_008806095.1"/>
    </source>
</evidence>
<dbReference type="Gene3D" id="3.30.559.10">
    <property type="entry name" value="Chloramphenicol acetyltransferase-like domain"/>
    <property type="match status" value="1"/>
</dbReference>
<dbReference type="RefSeq" id="XP_008806095.1">
    <property type="nucleotide sequence ID" value="XM_008807873.4"/>
</dbReference>
<name>A0A8B7CTA6_PHODC</name>
<sequence length="467" mass="50650">MDSQTLGGDLSKGRPVGGTEFSWCQAVPGGTGITVLAIFLSRPVSLPALQSALQSLQTSHPILSAVLAAADTPQPLLSIPSSPPPLRLRRLPAADLIAALPSASHLHSLLEHELNQNPWSDPADETGVFFATLYELPEPGRSVLALRFHTAVCDRTAGVAVLKELLDRLGGDSGNSGKGKEEGIILGIEDLIPKKDAWKPFWARGRDLVGYSMNGLRASTLRFDDAGSDRASRVVRLVLSLEETQGLLTACKAREVKLCAAMSAAALVAAHSSQHFESNQQRSYMVATLIDSRKYLKPVLHDNNIGFYHSGIINSYAVHGGEDLWELANRCQSAYSNAMKNKKHLTDIGELNFLMCKAIQNPHLTPASSLRTALISVFDEPVISESSELQQYLGVEDYVGCSSVHGVGPSIAFFDTIRDGQLDCACVYPSPLHSNKQIQELVEHMKGILIEGSHVKVEELKHPQREQ</sequence>
<dbReference type="KEGG" id="pda:103718873"/>
<protein>
    <submittedName>
        <fullName evidence="2">Uncharacterized protein LOC103718873</fullName>
    </submittedName>
</protein>
<accession>A0A8B7CTA6</accession>
<dbReference type="Gene3D" id="3.30.559.30">
    <property type="entry name" value="Nonribosomal peptide synthetase, condensation domain"/>
    <property type="match status" value="1"/>
</dbReference>
<proteinExistence type="predicted"/>
<dbReference type="Proteomes" id="UP000228380">
    <property type="component" value="Unplaced"/>
</dbReference>
<dbReference type="SUPFAM" id="SSF52777">
    <property type="entry name" value="CoA-dependent acyltransferases"/>
    <property type="match status" value="2"/>
</dbReference>
<dbReference type="GeneID" id="103718873"/>
<dbReference type="Pfam" id="PF07247">
    <property type="entry name" value="AATase"/>
    <property type="match status" value="1"/>
</dbReference>
<gene>
    <name evidence="2" type="primary">LOC103718873</name>
</gene>
<dbReference type="PANTHER" id="PTHR34375:SF2">
    <property type="entry name" value="GATA ZINC FINGER PROTEIN"/>
    <property type="match status" value="1"/>
</dbReference>
<keyword evidence="1" id="KW-1185">Reference proteome</keyword>
<dbReference type="AlphaFoldDB" id="A0A8B7CTA6"/>
<reference evidence="2" key="1">
    <citation type="submission" date="2025-08" db="UniProtKB">
        <authorList>
            <consortium name="RefSeq"/>
        </authorList>
    </citation>
    <scope>IDENTIFICATION</scope>
    <source>
        <tissue evidence="2">Young leaves</tissue>
    </source>
</reference>
<dbReference type="OrthoDB" id="439993at2759"/>
<evidence type="ECO:0000313" key="1">
    <source>
        <dbReference type="Proteomes" id="UP000228380"/>
    </source>
</evidence>